<sequence>MLLFNKYTFNCRWQTEAEIPFFWGSVLRGALGRELRRVSCVLRTKSCPNCPIFNGCAYGYIFESDIIKELPGRGPVNARPHPFVFEPPFPPPKNTRKDDSFVFSITLIGKADEYLPHVAYSLIKAGEFGIGKGLKSGLGRFRLETICTSDGEALFDWRDGELKRASNIKQLCLSDTHEVGADKMQIEVRFMTPFRVKANGKYTRNVPFHILIRSALRRISSLEAAYYGQEPKLDYKGLVERAQHVRTVKEELKWQDLPRFSYRQRRWMTIGGPVGSVVYEGEIAEFLPILRYVQEVNAGKQTSFGLGRIEINASTLFK</sequence>
<gene>
    <name evidence="2" type="ORF">DBT_1748</name>
</gene>
<protein>
    <submittedName>
        <fullName evidence="2">CRISPR repeat RNA endoribonuclease Cas6</fullName>
    </submittedName>
</protein>
<reference evidence="2 3" key="1">
    <citation type="submission" date="2016-06" db="EMBL/GenBank/DDBJ databases">
        <title>Respiratory ammonification of nitrate coupled to the oxidation of elemental sulfur in deep-sea autotrophic thermophilic bacteria.</title>
        <authorList>
            <person name="Slobodkina G.B."/>
            <person name="Mardanov A.V."/>
            <person name="Ravin N.V."/>
            <person name="Frolova A.A."/>
            <person name="Viryasiv M.B."/>
            <person name="Chernyh N.A."/>
            <person name="Bonch-Osmolovskaya E.A."/>
            <person name="Slobodkin A.I."/>
        </authorList>
    </citation>
    <scope>NUCLEOTIDE SEQUENCE [LARGE SCALE GENOMIC DNA]</scope>
    <source>
        <strain evidence="2 3">S69</strain>
    </source>
</reference>
<dbReference type="OrthoDB" id="9787241at2"/>
<dbReference type="RefSeq" id="WP_067619075.1">
    <property type="nucleotide sequence ID" value="NZ_MAGO01000008.1"/>
</dbReference>
<proteinExistence type="predicted"/>
<dbReference type="STRING" id="1156395.DBT_1748"/>
<dbReference type="InterPro" id="IPR019267">
    <property type="entry name" value="CRISPR-assoc_Cas6_C"/>
</dbReference>
<dbReference type="Proteomes" id="UP000093080">
    <property type="component" value="Unassembled WGS sequence"/>
</dbReference>
<feature type="domain" description="CRISPR-associated protein Cas6 C-terminal" evidence="1">
    <location>
        <begin position="188"/>
        <end position="309"/>
    </location>
</feature>
<dbReference type="Gene3D" id="3.30.70.1900">
    <property type="match status" value="1"/>
</dbReference>
<name>A0A1B9F518_9BACT</name>
<evidence type="ECO:0000313" key="3">
    <source>
        <dbReference type="Proteomes" id="UP000093080"/>
    </source>
</evidence>
<comment type="caution">
    <text evidence="2">The sequence shown here is derived from an EMBL/GenBank/DDBJ whole genome shotgun (WGS) entry which is preliminary data.</text>
</comment>
<dbReference type="AlphaFoldDB" id="A0A1B9F518"/>
<dbReference type="Pfam" id="PF10040">
    <property type="entry name" value="CRISPR_Cas6"/>
    <property type="match status" value="1"/>
</dbReference>
<keyword evidence="3" id="KW-1185">Reference proteome</keyword>
<evidence type="ECO:0000259" key="1">
    <source>
        <dbReference type="Pfam" id="PF10040"/>
    </source>
</evidence>
<dbReference type="EMBL" id="MAGO01000008">
    <property type="protein sequence ID" value="OCC14953.1"/>
    <property type="molecule type" value="Genomic_DNA"/>
</dbReference>
<accession>A0A1B9F518</accession>
<organism evidence="2 3">
    <name type="scientific">Dissulfuribacter thermophilus</name>
    <dbReference type="NCBI Taxonomy" id="1156395"/>
    <lineage>
        <taxon>Bacteria</taxon>
        <taxon>Pseudomonadati</taxon>
        <taxon>Thermodesulfobacteriota</taxon>
        <taxon>Dissulfuribacteria</taxon>
        <taxon>Dissulfuribacterales</taxon>
        <taxon>Dissulfuribacteraceae</taxon>
        <taxon>Dissulfuribacter</taxon>
    </lineage>
</organism>
<evidence type="ECO:0000313" key="2">
    <source>
        <dbReference type="EMBL" id="OCC14953.1"/>
    </source>
</evidence>